<keyword evidence="1" id="KW-0812">Transmembrane</keyword>
<sequence>MSTSYAQIIHREALELKDYATREQIVTLLLILIIYYLLLILIIYYLLLILIIYYLLNAVYLLYFHPLAKFRGPRRAAVSTWWIYLVSRSGQADKVFEELHRKYI</sequence>
<dbReference type="EMBL" id="JAOQAZ010000045">
    <property type="protein sequence ID" value="KAJ4245782.1"/>
    <property type="molecule type" value="Genomic_DNA"/>
</dbReference>
<proteinExistence type="predicted"/>
<gene>
    <name evidence="2" type="ORF">NW762_013906</name>
</gene>
<accession>A0A9W8V9X4</accession>
<protein>
    <submittedName>
        <fullName evidence="2">Uncharacterized protein</fullName>
    </submittedName>
</protein>
<evidence type="ECO:0000313" key="2">
    <source>
        <dbReference type="EMBL" id="KAJ4245782.1"/>
    </source>
</evidence>
<organism evidence="2 3">
    <name type="scientific">Fusarium torreyae</name>
    <dbReference type="NCBI Taxonomy" id="1237075"/>
    <lineage>
        <taxon>Eukaryota</taxon>
        <taxon>Fungi</taxon>
        <taxon>Dikarya</taxon>
        <taxon>Ascomycota</taxon>
        <taxon>Pezizomycotina</taxon>
        <taxon>Sordariomycetes</taxon>
        <taxon>Hypocreomycetidae</taxon>
        <taxon>Hypocreales</taxon>
        <taxon>Nectriaceae</taxon>
        <taxon>Fusarium</taxon>
    </lineage>
</organism>
<feature type="transmembrane region" description="Helical" evidence="1">
    <location>
        <begin position="25"/>
        <end position="45"/>
    </location>
</feature>
<evidence type="ECO:0000256" key="1">
    <source>
        <dbReference type="SAM" id="Phobius"/>
    </source>
</evidence>
<reference evidence="2" key="1">
    <citation type="submission" date="2022-09" db="EMBL/GenBank/DDBJ databases">
        <title>Fusarium specimens isolated from Avocado Roots.</title>
        <authorList>
            <person name="Stajich J."/>
            <person name="Roper C."/>
            <person name="Heimlech-Rivalta G."/>
        </authorList>
    </citation>
    <scope>NUCLEOTIDE SEQUENCE</scope>
    <source>
        <strain evidence="2">CF00136</strain>
    </source>
</reference>
<keyword evidence="3" id="KW-1185">Reference proteome</keyword>
<keyword evidence="1" id="KW-1133">Transmembrane helix</keyword>
<evidence type="ECO:0000313" key="3">
    <source>
        <dbReference type="Proteomes" id="UP001152049"/>
    </source>
</evidence>
<keyword evidence="1" id="KW-0472">Membrane</keyword>
<dbReference type="OrthoDB" id="3945418at2759"/>
<feature type="transmembrane region" description="Helical" evidence="1">
    <location>
        <begin position="51"/>
        <end position="68"/>
    </location>
</feature>
<dbReference type="AlphaFoldDB" id="A0A9W8V9X4"/>
<name>A0A9W8V9X4_9HYPO</name>
<comment type="caution">
    <text evidence="2">The sequence shown here is derived from an EMBL/GenBank/DDBJ whole genome shotgun (WGS) entry which is preliminary data.</text>
</comment>
<dbReference type="Proteomes" id="UP001152049">
    <property type="component" value="Unassembled WGS sequence"/>
</dbReference>